<dbReference type="Gene3D" id="3.40.50.300">
    <property type="entry name" value="P-loop containing nucleotide triphosphate hydrolases"/>
    <property type="match status" value="1"/>
</dbReference>
<dbReference type="InterPro" id="IPR025943">
    <property type="entry name" value="Sigma_54_int_dom_ATP-bd_2"/>
</dbReference>
<dbReference type="InterPro" id="IPR002078">
    <property type="entry name" value="Sigma_54_int"/>
</dbReference>
<dbReference type="GO" id="GO:0043565">
    <property type="term" value="F:sequence-specific DNA binding"/>
    <property type="evidence" value="ECO:0007669"/>
    <property type="project" value="InterPro"/>
</dbReference>
<protein>
    <submittedName>
        <fullName evidence="8">PAS domain S-box-containing protein</fullName>
    </submittedName>
</protein>
<dbReference type="InterPro" id="IPR009057">
    <property type="entry name" value="Homeodomain-like_sf"/>
</dbReference>
<keyword evidence="1" id="KW-0547">Nucleotide-binding</keyword>
<dbReference type="GO" id="GO:0006355">
    <property type="term" value="P:regulation of DNA-templated transcription"/>
    <property type="evidence" value="ECO:0007669"/>
    <property type="project" value="InterPro"/>
</dbReference>
<dbReference type="InterPro" id="IPR025944">
    <property type="entry name" value="Sigma_54_int_dom_CS"/>
</dbReference>
<dbReference type="Gene3D" id="1.10.8.60">
    <property type="match status" value="1"/>
</dbReference>
<dbReference type="PROSITE" id="PS00688">
    <property type="entry name" value="SIGMA54_INTERACT_3"/>
    <property type="match status" value="1"/>
</dbReference>
<proteinExistence type="predicted"/>
<dbReference type="InterPro" id="IPR027417">
    <property type="entry name" value="P-loop_NTPase"/>
</dbReference>
<dbReference type="NCBIfam" id="TIGR00229">
    <property type="entry name" value="sensory_box"/>
    <property type="match status" value="1"/>
</dbReference>
<dbReference type="Gene3D" id="1.10.10.60">
    <property type="entry name" value="Homeodomain-like"/>
    <property type="match status" value="1"/>
</dbReference>
<dbReference type="RefSeq" id="WP_090943708.1">
    <property type="nucleotide sequence ID" value="NZ_FOTS01000069.1"/>
</dbReference>
<dbReference type="GO" id="GO:0000156">
    <property type="term" value="F:phosphorelay response regulator activity"/>
    <property type="evidence" value="ECO:0007669"/>
    <property type="project" value="InterPro"/>
</dbReference>
<dbReference type="InterPro" id="IPR000014">
    <property type="entry name" value="PAS"/>
</dbReference>
<evidence type="ECO:0000259" key="7">
    <source>
        <dbReference type="PROSITE" id="PS50112"/>
    </source>
</evidence>
<evidence type="ECO:0000313" key="8">
    <source>
        <dbReference type="EMBL" id="SFM29741.1"/>
    </source>
</evidence>
<dbReference type="InterPro" id="IPR025662">
    <property type="entry name" value="Sigma_54_int_dom_ATP-bd_1"/>
</dbReference>
<keyword evidence="2" id="KW-0067">ATP-binding</keyword>
<dbReference type="Pfam" id="PF25601">
    <property type="entry name" value="AAA_lid_14"/>
    <property type="match status" value="1"/>
</dbReference>
<dbReference type="EMBL" id="FOTS01000069">
    <property type="protein sequence ID" value="SFM29741.1"/>
    <property type="molecule type" value="Genomic_DNA"/>
</dbReference>
<evidence type="ECO:0000256" key="5">
    <source>
        <dbReference type="ARBA" id="ARBA00023163"/>
    </source>
</evidence>
<dbReference type="SMART" id="SM00091">
    <property type="entry name" value="PAS"/>
    <property type="match status" value="1"/>
</dbReference>
<dbReference type="PANTHER" id="PTHR32071:SF57">
    <property type="entry name" value="C4-DICARBOXYLATE TRANSPORT TRANSCRIPTIONAL REGULATORY PROTEIN DCTD"/>
    <property type="match status" value="1"/>
</dbReference>
<dbReference type="InterPro" id="IPR002197">
    <property type="entry name" value="HTH_Fis"/>
</dbReference>
<dbReference type="PROSITE" id="PS50045">
    <property type="entry name" value="SIGMA54_INTERACT_4"/>
    <property type="match status" value="1"/>
</dbReference>
<evidence type="ECO:0000256" key="2">
    <source>
        <dbReference type="ARBA" id="ARBA00022840"/>
    </source>
</evidence>
<evidence type="ECO:0000256" key="4">
    <source>
        <dbReference type="ARBA" id="ARBA00023125"/>
    </source>
</evidence>
<dbReference type="PROSITE" id="PS50112">
    <property type="entry name" value="PAS"/>
    <property type="match status" value="1"/>
</dbReference>
<feature type="domain" description="Sigma-54 factor interaction" evidence="6">
    <location>
        <begin position="324"/>
        <end position="553"/>
    </location>
</feature>
<dbReference type="SUPFAM" id="SSF55785">
    <property type="entry name" value="PYP-like sensor domain (PAS domain)"/>
    <property type="match status" value="1"/>
</dbReference>
<dbReference type="Gene3D" id="3.30.450.20">
    <property type="entry name" value="PAS domain"/>
    <property type="match status" value="1"/>
</dbReference>
<keyword evidence="5" id="KW-0804">Transcription</keyword>
<dbReference type="InterPro" id="IPR035965">
    <property type="entry name" value="PAS-like_dom_sf"/>
</dbReference>
<dbReference type="InterPro" id="IPR010524">
    <property type="entry name" value="Sig_transdc_resp-reg_PrpR_N"/>
</dbReference>
<feature type="domain" description="PAS" evidence="7">
    <location>
        <begin position="196"/>
        <end position="249"/>
    </location>
</feature>
<dbReference type="PROSITE" id="PS00675">
    <property type="entry name" value="SIGMA54_INTERACT_1"/>
    <property type="match status" value="1"/>
</dbReference>
<gene>
    <name evidence="8" type="ORF">SAMN04490355_106912</name>
</gene>
<evidence type="ECO:0000313" key="9">
    <source>
        <dbReference type="Proteomes" id="UP000199520"/>
    </source>
</evidence>
<dbReference type="Gene3D" id="3.40.50.2300">
    <property type="match status" value="1"/>
</dbReference>
<dbReference type="Proteomes" id="UP000199520">
    <property type="component" value="Unassembled WGS sequence"/>
</dbReference>
<reference evidence="9" key="1">
    <citation type="submission" date="2016-10" db="EMBL/GenBank/DDBJ databases">
        <authorList>
            <person name="Varghese N."/>
            <person name="Submissions S."/>
        </authorList>
    </citation>
    <scope>NUCLEOTIDE SEQUENCE [LARGE SCALE GENOMIC DNA]</scope>
    <source>
        <strain evidence="9">DSM 13327</strain>
    </source>
</reference>
<evidence type="ECO:0000256" key="3">
    <source>
        <dbReference type="ARBA" id="ARBA00023015"/>
    </source>
</evidence>
<dbReference type="PANTHER" id="PTHR32071">
    <property type="entry name" value="TRANSCRIPTIONAL REGULATORY PROTEIN"/>
    <property type="match status" value="1"/>
</dbReference>
<name>A0A1I4PPA6_9FIRM</name>
<dbReference type="PROSITE" id="PS00676">
    <property type="entry name" value="SIGMA54_INTERACT_2"/>
    <property type="match status" value="1"/>
</dbReference>
<dbReference type="GO" id="GO:0005524">
    <property type="term" value="F:ATP binding"/>
    <property type="evidence" value="ECO:0007669"/>
    <property type="project" value="UniProtKB-KW"/>
</dbReference>
<keyword evidence="4" id="KW-0238">DNA-binding</keyword>
<dbReference type="Pfam" id="PF06506">
    <property type="entry name" value="PrpR_N"/>
    <property type="match status" value="1"/>
</dbReference>
<dbReference type="InterPro" id="IPR003593">
    <property type="entry name" value="AAA+_ATPase"/>
</dbReference>
<dbReference type="CDD" id="cd00130">
    <property type="entry name" value="PAS"/>
    <property type="match status" value="1"/>
</dbReference>
<dbReference type="InterPro" id="IPR013767">
    <property type="entry name" value="PAS_fold"/>
</dbReference>
<dbReference type="Pfam" id="PF02954">
    <property type="entry name" value="HTH_8"/>
    <property type="match status" value="1"/>
</dbReference>
<organism evidence="8 9">
    <name type="scientific">Pelosinus propionicus DSM 13327</name>
    <dbReference type="NCBI Taxonomy" id="1123291"/>
    <lineage>
        <taxon>Bacteria</taxon>
        <taxon>Bacillati</taxon>
        <taxon>Bacillota</taxon>
        <taxon>Negativicutes</taxon>
        <taxon>Selenomonadales</taxon>
        <taxon>Sporomusaceae</taxon>
        <taxon>Pelosinus</taxon>
    </lineage>
</organism>
<dbReference type="AlphaFoldDB" id="A0A1I4PPA6"/>
<keyword evidence="3" id="KW-0805">Transcription regulation</keyword>
<evidence type="ECO:0000259" key="6">
    <source>
        <dbReference type="PROSITE" id="PS50045"/>
    </source>
</evidence>
<accession>A0A1I4PPA6</accession>
<dbReference type="Pfam" id="PF00158">
    <property type="entry name" value="Sigma54_activat"/>
    <property type="match status" value="1"/>
</dbReference>
<dbReference type="SUPFAM" id="SSF159800">
    <property type="entry name" value="PrpR receptor domain-like"/>
    <property type="match status" value="1"/>
</dbReference>
<dbReference type="CDD" id="cd00009">
    <property type="entry name" value="AAA"/>
    <property type="match status" value="1"/>
</dbReference>
<keyword evidence="9" id="KW-1185">Reference proteome</keyword>
<dbReference type="Pfam" id="PF00989">
    <property type="entry name" value="PAS"/>
    <property type="match status" value="1"/>
</dbReference>
<dbReference type="SUPFAM" id="SSF46689">
    <property type="entry name" value="Homeodomain-like"/>
    <property type="match status" value="1"/>
</dbReference>
<dbReference type="SMART" id="SM00382">
    <property type="entry name" value="AAA"/>
    <property type="match status" value="1"/>
</dbReference>
<dbReference type="STRING" id="1123291.SAMN04490355_106912"/>
<evidence type="ECO:0000256" key="1">
    <source>
        <dbReference type="ARBA" id="ARBA00022741"/>
    </source>
</evidence>
<dbReference type="OrthoDB" id="9803970at2"/>
<dbReference type="FunFam" id="3.40.50.300:FF:000006">
    <property type="entry name" value="DNA-binding transcriptional regulator NtrC"/>
    <property type="match status" value="1"/>
</dbReference>
<sequence>MEARILFVAPFASLAKLAEEVVAERFADSSHLIKVVKGDLQECIAIVKQAVEDGVEVIVSRGGTADLIKKNVNIPTVHIQVTVMDVLRALRQSTEYPEKIGIAGFENVIYGCEDLATLLGITFVEITLKNENEAPEKIAAAVENGVELIVGDAISTKLAARIGVQGALIQSGKDAIYKAINEAALIAHIRREEQEKSELLGTVIDASAEGIIATDTNGRITLFNPMAEKIFQISHLEAIGNHLQTVIPQFSLAGKDDSSEKIADVQRIDDKTLTIKYNQIKVKGEIIGSIYTFQHVSQLQQLEQNVRKKLHAKGLVARIKMADIVGLSSACNALKRKAAKYALTQSTILITGESGTGKEMLVQSIHNVSTRAEGPFVAVNCAALPENLLESELFGYAEGAFAGAKKGGRQGLFELAHGGTLFLDEIGEMPLSLQSRLLRVLQEKAVMHLGGDTVIPVDVRIVAATNQNLAKLIEEKNFRQDLYYRLNILRIHMPTLRERIEDIPLLAKEMIKKMKHINGKVTGIHLEAREYLKQCSWPGNIRQLANTIERAMLLSSGPIMSKQDMMEAYDEEGEAAGESSREKGGMKDSLAMAEHEILLRVLREEECNYNRAAARLGIHRTTLWRKLNAKSVKK</sequence>
<dbReference type="InterPro" id="IPR058031">
    <property type="entry name" value="AAA_lid_NorR"/>
</dbReference>
<dbReference type="Gene3D" id="3.40.50.10660">
    <property type="entry name" value="PrpR receptor domain-like"/>
    <property type="match status" value="1"/>
</dbReference>
<dbReference type="SUPFAM" id="SSF52540">
    <property type="entry name" value="P-loop containing nucleoside triphosphate hydrolases"/>
    <property type="match status" value="1"/>
</dbReference>